<protein>
    <submittedName>
        <fullName evidence="2">Uncharacterized protein</fullName>
    </submittedName>
</protein>
<gene>
    <name evidence="2" type="ORF">M0811_05512</name>
</gene>
<dbReference type="AlphaFoldDB" id="A0A9Q0LRR2"/>
<name>A0A9Q0LRR2_ANAIG</name>
<evidence type="ECO:0000256" key="1">
    <source>
        <dbReference type="SAM" id="MobiDB-lite"/>
    </source>
</evidence>
<keyword evidence="3" id="KW-1185">Reference proteome</keyword>
<accession>A0A9Q0LRR2</accession>
<feature type="compositionally biased region" description="Basic and acidic residues" evidence="1">
    <location>
        <begin position="334"/>
        <end position="373"/>
    </location>
</feature>
<sequence length="483" mass="56533">MKAKNKKNKNIEEELREGKTYSVTLIDSKISFIEEAKIFISETQFELKTRTETIQNLFARKITINEDISRNNVLIMSLAPQNKTLWSCERWETLLLSFENEKTKNSFLRFFFRIKSKENLMSSEIQSIYEVTLADSETDPKYEGRLILTPRLLKIIYKGASHVGALLDIHILEKKHYLLITIGDLKPNIVMFNNEKNLERFINEYTNFYSSLKSKVNFPKISPENGYFRVNIVNKQMEKIDDGEVWINKQRFELKSRNQSYSNIFTRKFTTKTSKKNNSILVLILGKEKKSFWACQRMSSIEMEFPSHKTLQKFMETLQECRFEFLKTKNQKFQETETEKEKETAKSNSKFDSKFNPKFDPKFDSSSKSRSDHTATLSFKPTQSANQQNSFLVSLVDRNKNFLEENVHLYFGDHGLVFSSKKILISSDQYSITALGIHQTNPCLLMIQFRTLNPFILLFSDPSETEFFIHLCHSTHAFGLDDN</sequence>
<comment type="caution">
    <text evidence="2">The sequence shown here is derived from an EMBL/GenBank/DDBJ whole genome shotgun (WGS) entry which is preliminary data.</text>
</comment>
<feature type="region of interest" description="Disordered" evidence="1">
    <location>
        <begin position="334"/>
        <end position="382"/>
    </location>
</feature>
<organism evidence="2 3">
    <name type="scientific">Anaeramoeba ignava</name>
    <name type="common">Anaerobic marine amoeba</name>
    <dbReference type="NCBI Taxonomy" id="1746090"/>
    <lineage>
        <taxon>Eukaryota</taxon>
        <taxon>Metamonada</taxon>
        <taxon>Anaeramoebidae</taxon>
        <taxon>Anaeramoeba</taxon>
    </lineage>
</organism>
<reference evidence="2" key="1">
    <citation type="submission" date="2022-10" db="EMBL/GenBank/DDBJ databases">
        <title>Novel sulphate-reducing endosymbionts in the free-living metamonad Anaeramoeba.</title>
        <authorList>
            <person name="Jerlstrom-Hultqvist J."/>
            <person name="Cepicka I."/>
            <person name="Gallot-Lavallee L."/>
            <person name="Salas-Leiva D."/>
            <person name="Curtis B.A."/>
            <person name="Zahonova K."/>
            <person name="Pipaliya S."/>
            <person name="Dacks J."/>
            <person name="Roger A.J."/>
        </authorList>
    </citation>
    <scope>NUCLEOTIDE SEQUENCE</scope>
    <source>
        <strain evidence="2">BMAN</strain>
    </source>
</reference>
<evidence type="ECO:0000313" key="3">
    <source>
        <dbReference type="Proteomes" id="UP001149090"/>
    </source>
</evidence>
<evidence type="ECO:0000313" key="2">
    <source>
        <dbReference type="EMBL" id="KAJ5077822.1"/>
    </source>
</evidence>
<dbReference type="EMBL" id="JAPDFW010000056">
    <property type="protein sequence ID" value="KAJ5077822.1"/>
    <property type="molecule type" value="Genomic_DNA"/>
</dbReference>
<dbReference type="Proteomes" id="UP001149090">
    <property type="component" value="Unassembled WGS sequence"/>
</dbReference>
<proteinExistence type="predicted"/>